<gene>
    <name evidence="2" type="ORF">OOZ53_25105</name>
</gene>
<dbReference type="InterPro" id="IPR003959">
    <property type="entry name" value="ATPase_AAA_core"/>
</dbReference>
<proteinExistence type="predicted"/>
<feature type="domain" description="AAA+ ATPase" evidence="1">
    <location>
        <begin position="14"/>
        <end position="247"/>
    </location>
</feature>
<evidence type="ECO:0000313" key="2">
    <source>
        <dbReference type="EMBL" id="MDA4848659.1"/>
    </source>
</evidence>
<dbReference type="PANTHER" id="PTHR43581:SF2">
    <property type="entry name" value="EXCINUCLEASE ATPASE SUBUNIT"/>
    <property type="match status" value="1"/>
</dbReference>
<dbReference type="PANTHER" id="PTHR43581">
    <property type="entry name" value="ATP/GTP PHOSPHATASE"/>
    <property type="match status" value="1"/>
</dbReference>
<evidence type="ECO:0000259" key="1">
    <source>
        <dbReference type="SMART" id="SM00382"/>
    </source>
</evidence>
<reference evidence="2" key="1">
    <citation type="submission" date="2022-11" db="EMBL/GenBank/DDBJ databases">
        <title>Hoeflea poritis sp. nov., isolated from scleractinian coral Porites lutea.</title>
        <authorList>
            <person name="Zhang G."/>
            <person name="Wei Q."/>
            <person name="Cai L."/>
        </authorList>
    </citation>
    <scope>NUCLEOTIDE SEQUENCE</scope>
    <source>
        <strain evidence="2">E7-10</strain>
    </source>
</reference>
<dbReference type="Pfam" id="PF13304">
    <property type="entry name" value="AAA_21"/>
    <property type="match status" value="1"/>
</dbReference>
<accession>A0ABT4VVC5</accession>
<dbReference type="EMBL" id="JAPJZH010000027">
    <property type="protein sequence ID" value="MDA4848659.1"/>
    <property type="molecule type" value="Genomic_DNA"/>
</dbReference>
<dbReference type="SMART" id="SM00382">
    <property type="entry name" value="AAA"/>
    <property type="match status" value="1"/>
</dbReference>
<dbReference type="InterPro" id="IPR027417">
    <property type="entry name" value="P-loop_NTPase"/>
</dbReference>
<dbReference type="RefSeq" id="WP_271092534.1">
    <property type="nucleotide sequence ID" value="NZ_JAPJZH010000027.1"/>
</dbReference>
<evidence type="ECO:0000313" key="3">
    <source>
        <dbReference type="Proteomes" id="UP001148313"/>
    </source>
</evidence>
<name>A0ABT4VVC5_9HYPH</name>
<dbReference type="InterPro" id="IPR003593">
    <property type="entry name" value="AAA+_ATPase"/>
</dbReference>
<keyword evidence="3" id="KW-1185">Reference proteome</keyword>
<dbReference type="Gene3D" id="3.40.50.300">
    <property type="entry name" value="P-loop containing nucleotide triphosphate hydrolases"/>
    <property type="match status" value="1"/>
</dbReference>
<dbReference type="SUPFAM" id="SSF52540">
    <property type="entry name" value="P-loop containing nucleoside triphosphate hydrolases"/>
    <property type="match status" value="1"/>
</dbReference>
<dbReference type="InterPro" id="IPR051396">
    <property type="entry name" value="Bact_Antivir_Def_Nuclease"/>
</dbReference>
<sequence length="533" mass="60020">MDIKLTEKTPAITGDHPIVIIGPNGVGKTRLGVSIVQNNNAERIAALRDVEISDVPHQTVGQAKGEVRSSMNRTMNSHWQRSNEIQHLMSEILADDRELAVQYRDEHLANPSDEPDIKLSETRLRRIVKIWNRHFPGRRISLDYQPVVERQIDKEVVTYPIAHMSEGERTALYLITRVISCGKDIVLVDEPETFFHPLLARNLWNDLEAEMPNLRFIYVTHDIPFALSRRGAQFAVARSEIEVDVLPPTSEIPSEVITEVLGAASFSISASRLIFCEGRADSLDQAILSAWHNCDNTAVIPVGSCQSVRECVSVFREQNFTDGLEAFGYIDRDGWPDRFLIVQNIKAHQVSEIEGIFALETVFKALAKFNGADENTANEQFEAFLKEARGAFSDVNLNKQILTRAKLRAEVELKALLNPIAPNEDLKVVGAAFEKAEPEGGWQNYLGKIFTEEQSRLEASLHGEPREFVRDFPAKSYFGMAAKHLKLVPEKMVEALCNALLLTDAEADKEQKLKQLRDAIVPVLEKCFWSRRA</sequence>
<comment type="caution">
    <text evidence="2">The sequence shown here is derived from an EMBL/GenBank/DDBJ whole genome shotgun (WGS) entry which is preliminary data.</text>
</comment>
<protein>
    <submittedName>
        <fullName evidence="2">AAA family ATPase</fullName>
    </submittedName>
</protein>
<organism evidence="2 3">
    <name type="scientific">Hoeflea poritis</name>
    <dbReference type="NCBI Taxonomy" id="2993659"/>
    <lineage>
        <taxon>Bacteria</taxon>
        <taxon>Pseudomonadati</taxon>
        <taxon>Pseudomonadota</taxon>
        <taxon>Alphaproteobacteria</taxon>
        <taxon>Hyphomicrobiales</taxon>
        <taxon>Rhizobiaceae</taxon>
        <taxon>Hoeflea</taxon>
    </lineage>
</organism>
<dbReference type="Proteomes" id="UP001148313">
    <property type="component" value="Unassembled WGS sequence"/>
</dbReference>